<comment type="subcellular location">
    <subcellularLocation>
        <location evidence="1">Membrane</location>
        <topology evidence="1">Multi-pass membrane protein</topology>
    </subcellularLocation>
</comment>
<keyword evidence="7" id="KW-1185">Reference proteome</keyword>
<dbReference type="PANTHER" id="PTHR20855:SF3">
    <property type="entry name" value="LD03007P"/>
    <property type="match status" value="1"/>
</dbReference>
<evidence type="ECO:0000256" key="2">
    <source>
        <dbReference type="ARBA" id="ARBA00022692"/>
    </source>
</evidence>
<proteinExistence type="predicted"/>
<dbReference type="Pfam" id="PF03006">
    <property type="entry name" value="HlyIII"/>
    <property type="match status" value="1"/>
</dbReference>
<feature type="transmembrane region" description="Helical" evidence="5">
    <location>
        <begin position="106"/>
        <end position="127"/>
    </location>
</feature>
<reference evidence="6 7" key="1">
    <citation type="submission" date="2021-03" db="EMBL/GenBank/DDBJ databases">
        <title>Tianweitania aestuarii sp. nov., isolated from a tidal flat.</title>
        <authorList>
            <person name="Park S."/>
            <person name="Yoon J.-H."/>
        </authorList>
    </citation>
    <scope>NUCLEOTIDE SEQUENCE [LARGE SCALE GENOMIC DNA]</scope>
    <source>
        <strain evidence="6 7">BSSL-BM11</strain>
    </source>
</reference>
<gene>
    <name evidence="6" type="ORF">JYU29_02360</name>
</gene>
<evidence type="ECO:0000256" key="1">
    <source>
        <dbReference type="ARBA" id="ARBA00004141"/>
    </source>
</evidence>
<feature type="transmembrane region" description="Helical" evidence="5">
    <location>
        <begin position="21"/>
        <end position="44"/>
    </location>
</feature>
<sequence length="212" mass="22934">MTGRAWNYTRKELSADAVIHVAGLVLASGGALALVVTAFMVAGFSDVAAVAVYALTLVAGLVASALYSMWPIGPTKWRLRKYDYAAIYLLIAGTYTPFAVSLGDRGLWLLGSIWSMATAGILLKLVFPNRFKRFSVLLYLGLAWSGAMIFNTLFESFPAHVFGLLLAGGLVYSAGVPFHLWQSLPFHKAIWHAFVLTAATIHYAAVFSLLLA</sequence>
<evidence type="ECO:0000256" key="3">
    <source>
        <dbReference type="ARBA" id="ARBA00022989"/>
    </source>
</evidence>
<feature type="transmembrane region" description="Helical" evidence="5">
    <location>
        <begin position="50"/>
        <end position="70"/>
    </location>
</feature>
<dbReference type="Proteomes" id="UP001297272">
    <property type="component" value="Unassembled WGS sequence"/>
</dbReference>
<dbReference type="RefSeq" id="WP_213983152.1">
    <property type="nucleotide sequence ID" value="NZ_JAFMNX010000001.1"/>
</dbReference>
<protein>
    <submittedName>
        <fullName evidence="6">Hemolysin III family protein</fullName>
    </submittedName>
</protein>
<organism evidence="6 7">
    <name type="scientific">Tianweitania aestuarii</name>
    <dbReference type="NCBI Taxonomy" id="2814886"/>
    <lineage>
        <taxon>Bacteria</taxon>
        <taxon>Pseudomonadati</taxon>
        <taxon>Pseudomonadota</taxon>
        <taxon>Alphaproteobacteria</taxon>
        <taxon>Hyphomicrobiales</taxon>
        <taxon>Phyllobacteriaceae</taxon>
        <taxon>Tianweitania</taxon>
    </lineage>
</organism>
<accession>A0ABS5RRU5</accession>
<dbReference type="PANTHER" id="PTHR20855">
    <property type="entry name" value="ADIPOR/PROGESTIN RECEPTOR-RELATED"/>
    <property type="match status" value="1"/>
</dbReference>
<dbReference type="EMBL" id="JAFMNX010000001">
    <property type="protein sequence ID" value="MBS9719525.1"/>
    <property type="molecule type" value="Genomic_DNA"/>
</dbReference>
<evidence type="ECO:0000313" key="6">
    <source>
        <dbReference type="EMBL" id="MBS9719525.1"/>
    </source>
</evidence>
<dbReference type="InterPro" id="IPR004254">
    <property type="entry name" value="AdipoR/HlyIII-related"/>
</dbReference>
<feature type="transmembrane region" description="Helical" evidence="5">
    <location>
        <begin position="82"/>
        <end position="100"/>
    </location>
</feature>
<feature type="transmembrane region" description="Helical" evidence="5">
    <location>
        <begin position="134"/>
        <end position="154"/>
    </location>
</feature>
<keyword evidence="3 5" id="KW-1133">Transmembrane helix</keyword>
<evidence type="ECO:0000256" key="5">
    <source>
        <dbReference type="SAM" id="Phobius"/>
    </source>
</evidence>
<feature type="transmembrane region" description="Helical" evidence="5">
    <location>
        <begin position="193"/>
        <end position="211"/>
    </location>
</feature>
<keyword evidence="4 5" id="KW-0472">Membrane</keyword>
<evidence type="ECO:0000313" key="7">
    <source>
        <dbReference type="Proteomes" id="UP001297272"/>
    </source>
</evidence>
<keyword evidence="2 5" id="KW-0812">Transmembrane</keyword>
<evidence type="ECO:0000256" key="4">
    <source>
        <dbReference type="ARBA" id="ARBA00023136"/>
    </source>
</evidence>
<comment type="caution">
    <text evidence="6">The sequence shown here is derived from an EMBL/GenBank/DDBJ whole genome shotgun (WGS) entry which is preliminary data.</text>
</comment>
<name>A0ABS5RRU5_9HYPH</name>